<dbReference type="Proteomes" id="UP001597380">
    <property type="component" value="Unassembled WGS sequence"/>
</dbReference>
<keyword evidence="6" id="KW-1003">Cell membrane</keyword>
<evidence type="ECO:0000256" key="3">
    <source>
        <dbReference type="ARBA" id="ARBA00022692"/>
    </source>
</evidence>
<accession>A0ABW4XRW2</accession>
<feature type="transmembrane region" description="Helical" evidence="6">
    <location>
        <begin position="250"/>
        <end position="267"/>
    </location>
</feature>
<comment type="subcellular location">
    <subcellularLocation>
        <location evidence="6">Cell membrane</location>
        <topology evidence="6">Multi-pass membrane protein</topology>
    </subcellularLocation>
    <subcellularLocation>
        <location evidence="1">Membrane</location>
        <topology evidence="1">Multi-pass membrane protein</topology>
    </subcellularLocation>
</comment>
<feature type="transmembrane region" description="Helical" evidence="6">
    <location>
        <begin position="29"/>
        <end position="47"/>
    </location>
</feature>
<keyword evidence="8" id="KW-1185">Reference proteome</keyword>
<feature type="transmembrane region" description="Helical" evidence="6">
    <location>
        <begin position="183"/>
        <end position="206"/>
    </location>
</feature>
<reference evidence="8" key="1">
    <citation type="journal article" date="2019" name="Int. J. Syst. Evol. Microbiol.">
        <title>The Global Catalogue of Microorganisms (GCM) 10K type strain sequencing project: providing services to taxonomists for standard genome sequencing and annotation.</title>
        <authorList>
            <consortium name="The Broad Institute Genomics Platform"/>
            <consortium name="The Broad Institute Genome Sequencing Center for Infectious Disease"/>
            <person name="Wu L."/>
            <person name="Ma J."/>
        </authorList>
    </citation>
    <scope>NUCLEOTIDE SEQUENCE [LARGE SCALE GENOMIC DNA]</scope>
    <source>
        <strain evidence="8">CGMCC 1.10992</strain>
    </source>
</reference>
<keyword evidence="3 6" id="KW-0812">Transmembrane</keyword>
<dbReference type="PANTHER" id="PTHR43483:SF3">
    <property type="entry name" value="MEMBRANE TRANSPORTER PROTEIN HI_0806-RELATED"/>
    <property type="match status" value="1"/>
</dbReference>
<evidence type="ECO:0000313" key="7">
    <source>
        <dbReference type="EMBL" id="MFD2097223.1"/>
    </source>
</evidence>
<comment type="caution">
    <text evidence="7">The sequence shown here is derived from an EMBL/GenBank/DDBJ whole genome shotgun (WGS) entry which is preliminary data.</text>
</comment>
<sequence>MSSLLLVLLCAMPVGVVVGLISGLLGIGGGLILVPVFYILLVFVGVPPEMLMPMALGSSLAAIIVTSCASCLAHHRLGNVPWSIIPMLLAGLATGSLIAGYLAHHIPVWLLEAGFACFAAVMSMRMWRQRKQMQVNETKVMTPWSTLSATTAIGAFSALLGIAGGTLLVPYLSERGQQMTRAIGASSCCGIIVAAAGALGYVLSGWRVTGLPDWSLGYVYLPLVVGVVVTALFSAPIGAKLASRWPTQRLKRIVAVLLLLVALKLILF</sequence>
<protein>
    <recommendedName>
        <fullName evidence="6">Probable membrane transporter protein</fullName>
    </recommendedName>
</protein>
<keyword evidence="5 6" id="KW-0472">Membrane</keyword>
<name>A0ABW4XRW2_9GAMM</name>
<evidence type="ECO:0000256" key="2">
    <source>
        <dbReference type="ARBA" id="ARBA00009142"/>
    </source>
</evidence>
<feature type="transmembrane region" description="Helical" evidence="6">
    <location>
        <begin position="54"/>
        <end position="75"/>
    </location>
</feature>
<dbReference type="PANTHER" id="PTHR43483">
    <property type="entry name" value="MEMBRANE TRANSPORTER PROTEIN HI_0806-RELATED"/>
    <property type="match status" value="1"/>
</dbReference>
<dbReference type="EMBL" id="JBHUHT010000016">
    <property type="protein sequence ID" value="MFD2097223.1"/>
    <property type="molecule type" value="Genomic_DNA"/>
</dbReference>
<proteinExistence type="inferred from homology"/>
<gene>
    <name evidence="7" type="ORF">ACFSJ3_14600</name>
</gene>
<dbReference type="RefSeq" id="WP_345339854.1">
    <property type="nucleotide sequence ID" value="NZ_BAABLI010000012.1"/>
</dbReference>
<organism evidence="7 8">
    <name type="scientific">Corallincola platygyrae</name>
    <dbReference type="NCBI Taxonomy" id="1193278"/>
    <lineage>
        <taxon>Bacteria</taxon>
        <taxon>Pseudomonadati</taxon>
        <taxon>Pseudomonadota</taxon>
        <taxon>Gammaproteobacteria</taxon>
        <taxon>Alteromonadales</taxon>
        <taxon>Psychromonadaceae</taxon>
        <taxon>Corallincola</taxon>
    </lineage>
</organism>
<feature type="transmembrane region" description="Helical" evidence="6">
    <location>
        <begin position="81"/>
        <end position="102"/>
    </location>
</feature>
<evidence type="ECO:0000313" key="8">
    <source>
        <dbReference type="Proteomes" id="UP001597380"/>
    </source>
</evidence>
<evidence type="ECO:0000256" key="6">
    <source>
        <dbReference type="RuleBase" id="RU363041"/>
    </source>
</evidence>
<evidence type="ECO:0000256" key="1">
    <source>
        <dbReference type="ARBA" id="ARBA00004141"/>
    </source>
</evidence>
<comment type="similarity">
    <text evidence="2 6">Belongs to the 4-toluene sulfonate uptake permease (TSUP) (TC 2.A.102) family.</text>
</comment>
<feature type="transmembrane region" description="Helical" evidence="6">
    <location>
        <begin position="109"/>
        <end position="127"/>
    </location>
</feature>
<evidence type="ECO:0000256" key="5">
    <source>
        <dbReference type="ARBA" id="ARBA00023136"/>
    </source>
</evidence>
<feature type="transmembrane region" description="Helical" evidence="6">
    <location>
        <begin position="218"/>
        <end position="238"/>
    </location>
</feature>
<dbReference type="InterPro" id="IPR002781">
    <property type="entry name" value="TM_pro_TauE-like"/>
</dbReference>
<feature type="transmembrane region" description="Helical" evidence="6">
    <location>
        <begin position="147"/>
        <end position="171"/>
    </location>
</feature>
<evidence type="ECO:0000256" key="4">
    <source>
        <dbReference type="ARBA" id="ARBA00022989"/>
    </source>
</evidence>
<dbReference type="Pfam" id="PF01925">
    <property type="entry name" value="TauE"/>
    <property type="match status" value="1"/>
</dbReference>
<keyword evidence="4 6" id="KW-1133">Transmembrane helix</keyword>